<evidence type="ECO:0000256" key="2">
    <source>
        <dbReference type="ARBA" id="ARBA00005722"/>
    </source>
</evidence>
<comment type="similarity">
    <text evidence="2">Belongs to the MipA/OmpV family.</text>
</comment>
<dbReference type="AlphaFoldDB" id="A0A1S6HVV6"/>
<dbReference type="RefSeq" id="WP_077754568.1">
    <property type="nucleotide sequence ID" value="NZ_CP014782.1"/>
</dbReference>
<dbReference type="InterPro" id="IPR010583">
    <property type="entry name" value="MipA"/>
</dbReference>
<evidence type="ECO:0000256" key="1">
    <source>
        <dbReference type="ARBA" id="ARBA00004442"/>
    </source>
</evidence>
<feature type="signal peptide" evidence="6">
    <location>
        <begin position="1"/>
        <end position="20"/>
    </location>
</feature>
<reference evidence="7 8" key="1">
    <citation type="submission" date="2016-03" db="EMBL/GenBank/DDBJ databases">
        <title>Complete genome sequence of Shewanella psychrophila WP2, a deep sea bacterium isolated from west Pacific sediment.</title>
        <authorList>
            <person name="Xu G."/>
            <person name="Jian H."/>
        </authorList>
    </citation>
    <scope>NUCLEOTIDE SEQUENCE [LARGE SCALE GENOMIC DNA]</scope>
    <source>
        <strain evidence="7 8">WP2</strain>
    </source>
</reference>
<dbReference type="STRING" id="225848.Sps_04625"/>
<evidence type="ECO:0000256" key="6">
    <source>
        <dbReference type="SAM" id="SignalP"/>
    </source>
</evidence>
<proteinExistence type="inferred from homology"/>
<organism evidence="7 8">
    <name type="scientific">Shewanella psychrophila</name>
    <dbReference type="NCBI Taxonomy" id="225848"/>
    <lineage>
        <taxon>Bacteria</taxon>
        <taxon>Pseudomonadati</taxon>
        <taxon>Pseudomonadota</taxon>
        <taxon>Gammaproteobacteria</taxon>
        <taxon>Alteromonadales</taxon>
        <taxon>Shewanellaceae</taxon>
        <taxon>Shewanella</taxon>
    </lineage>
</organism>
<keyword evidence="4" id="KW-0472">Membrane</keyword>
<dbReference type="OrthoDB" id="5731040at2"/>
<evidence type="ECO:0000313" key="7">
    <source>
        <dbReference type="EMBL" id="AQS39710.1"/>
    </source>
</evidence>
<dbReference type="GO" id="GO:0009279">
    <property type="term" value="C:cell outer membrane"/>
    <property type="evidence" value="ECO:0007669"/>
    <property type="project" value="UniProtKB-SubCell"/>
</dbReference>
<name>A0A1S6HVV6_9GAMM</name>
<evidence type="ECO:0000256" key="4">
    <source>
        <dbReference type="ARBA" id="ARBA00023136"/>
    </source>
</evidence>
<feature type="chain" id="PRO_5012255648" evidence="6">
    <location>
        <begin position="21"/>
        <end position="293"/>
    </location>
</feature>
<protein>
    <submittedName>
        <fullName evidence="7">Outer membrane protein V</fullName>
    </submittedName>
</protein>
<keyword evidence="8" id="KW-1185">Reference proteome</keyword>
<dbReference type="Proteomes" id="UP000189545">
    <property type="component" value="Chromosome"/>
</dbReference>
<dbReference type="PANTHER" id="PTHR38776">
    <property type="entry name" value="MLTA-INTERACTING PROTEIN-RELATED"/>
    <property type="match status" value="1"/>
</dbReference>
<evidence type="ECO:0000256" key="5">
    <source>
        <dbReference type="ARBA" id="ARBA00023237"/>
    </source>
</evidence>
<comment type="subcellular location">
    <subcellularLocation>
        <location evidence="1">Cell outer membrane</location>
    </subcellularLocation>
</comment>
<keyword evidence="5" id="KW-0998">Cell outer membrane</keyword>
<gene>
    <name evidence="7" type="ORF">Sps_04625</name>
</gene>
<sequence length="293" mass="33826">MKNLTVLLLTCILFPISSWADTVDSCGSEYECIEIGRWDIGLALGYGSRSNPLKDYDDIPIYLVPTFAYYGDSWYFDNGNIGYTLSEDEKYTINLTTSFSTDSAFFHRWDPSNIFLTGTNRFEPSPFSTRNQPMLMSNEQGGPILNELESRNFTYLGGIEAYLYTRAGVLNFEVTHDLLNVHQGTEAKLQWLYNIAVKEWSFELALEFDWKSKEVVDYYYGIRPSESVFWSENYKAESAINTSLKFTSHYVLTEHWKLLFLARYTQIADEIVASPLLNEDYTSTFFVGTAYRF</sequence>
<evidence type="ECO:0000313" key="8">
    <source>
        <dbReference type="Proteomes" id="UP000189545"/>
    </source>
</evidence>
<dbReference type="KEGG" id="spsw:Sps_04625"/>
<dbReference type="Pfam" id="PF06629">
    <property type="entry name" value="MipA"/>
    <property type="match status" value="1"/>
</dbReference>
<dbReference type="PANTHER" id="PTHR38776:SF1">
    <property type="entry name" value="MLTA-INTERACTING PROTEIN-RELATED"/>
    <property type="match status" value="1"/>
</dbReference>
<dbReference type="EMBL" id="CP014782">
    <property type="protein sequence ID" value="AQS39710.1"/>
    <property type="molecule type" value="Genomic_DNA"/>
</dbReference>
<accession>A0A1S6HVV6</accession>
<keyword evidence="3 6" id="KW-0732">Signal</keyword>
<evidence type="ECO:0000256" key="3">
    <source>
        <dbReference type="ARBA" id="ARBA00022729"/>
    </source>
</evidence>
<dbReference type="GO" id="GO:0009252">
    <property type="term" value="P:peptidoglycan biosynthetic process"/>
    <property type="evidence" value="ECO:0007669"/>
    <property type="project" value="TreeGrafter"/>
</dbReference>